<evidence type="ECO:0000256" key="2">
    <source>
        <dbReference type="ARBA" id="ARBA00022741"/>
    </source>
</evidence>
<accession>A0A5E7SR57</accession>
<name>A0A5E7SR57_PSEFL</name>
<organism evidence="5 6">
    <name type="scientific">Pseudomonas fluorescens</name>
    <dbReference type="NCBI Taxonomy" id="294"/>
    <lineage>
        <taxon>Bacteria</taxon>
        <taxon>Pseudomonadati</taxon>
        <taxon>Pseudomonadota</taxon>
        <taxon>Gammaproteobacteria</taxon>
        <taxon>Pseudomonadales</taxon>
        <taxon>Pseudomonadaceae</taxon>
        <taxon>Pseudomonas</taxon>
    </lineage>
</organism>
<evidence type="ECO:0000256" key="3">
    <source>
        <dbReference type="ARBA" id="ARBA00022840"/>
    </source>
</evidence>
<dbReference type="InterPro" id="IPR050611">
    <property type="entry name" value="ABCF"/>
</dbReference>
<dbReference type="Proteomes" id="UP000412311">
    <property type="component" value="Unassembled WGS sequence"/>
</dbReference>
<dbReference type="AlphaFoldDB" id="A0A5E7SR57"/>
<dbReference type="PANTHER" id="PTHR19211:SF14">
    <property type="entry name" value="ATP-BINDING CASSETTE SUB-FAMILY F MEMBER 1"/>
    <property type="match status" value="1"/>
</dbReference>
<dbReference type="EMBL" id="CABVJG010000003">
    <property type="protein sequence ID" value="VVP88906.1"/>
    <property type="molecule type" value="Genomic_DNA"/>
</dbReference>
<dbReference type="GO" id="GO:0016887">
    <property type="term" value="F:ATP hydrolysis activity"/>
    <property type="evidence" value="ECO:0007669"/>
    <property type="project" value="InterPro"/>
</dbReference>
<evidence type="ECO:0000313" key="6">
    <source>
        <dbReference type="Proteomes" id="UP000412311"/>
    </source>
</evidence>
<reference evidence="5 6" key="1">
    <citation type="submission" date="2019-09" db="EMBL/GenBank/DDBJ databases">
        <authorList>
            <person name="Chandra G."/>
            <person name="Truman W A."/>
        </authorList>
    </citation>
    <scope>NUCLEOTIDE SEQUENCE [LARGE SCALE GENOMIC DNA]</scope>
    <source>
        <strain evidence="5">PS925</strain>
    </source>
</reference>
<dbReference type="InterPro" id="IPR003593">
    <property type="entry name" value="AAA+_ATPase"/>
</dbReference>
<evidence type="ECO:0000256" key="1">
    <source>
        <dbReference type="ARBA" id="ARBA00022737"/>
    </source>
</evidence>
<dbReference type="Gene3D" id="3.40.50.300">
    <property type="entry name" value="P-loop containing nucleotide triphosphate hydrolases"/>
    <property type="match status" value="2"/>
</dbReference>
<dbReference type="SMART" id="SM00382">
    <property type="entry name" value="AAA"/>
    <property type="match status" value="2"/>
</dbReference>
<sequence>MSKLVLQDVELGYARPLVSDINLRIANQEKIGVVGINGAGKSTLIKCITGELEPTQGSVSIQRGLRIAHVDQHVPKALLGMSFRQCVALALPPGDHIAREWEVDYILDVLHVPTPVRQQHLIDLSAGWQRFALIARAWLGNPDIALLDEPTNFLDLEKVLVLERWIRDNAGDTPMIIVSHDRRFLDNVTDSTLFVRPARSRFFTHPYSRAVDLLEAEDRADDSRRERDTRHLERMRKSAHQLRQIGVNKHSDAALKRSAQLDRKIQTLADAIPRAVHEQPREIQLSNSGTHAKVVVEFQKFTLRTPDNQLLLGIDELRIWQGERVVILGRNGAGKTRLIQAIHAAVMDHEAGAQAGIRIPPSISCGYVDHAMQALDAGSTPLRYISERFRLHENRTTSLLVSTGFELGLHGRPIAQLSAGQRVRLLLLVLRLEQPNFYLLDEPTNHVDIQGQEALEQELVQHQATCIFASHDREFIDQVATRFLWIRGQRLSEVESAEGFYREVREMADG</sequence>
<evidence type="ECO:0000259" key="4">
    <source>
        <dbReference type="PROSITE" id="PS50893"/>
    </source>
</evidence>
<dbReference type="PANTHER" id="PTHR19211">
    <property type="entry name" value="ATP-BINDING TRANSPORT PROTEIN-RELATED"/>
    <property type="match status" value="1"/>
</dbReference>
<keyword evidence="1" id="KW-0677">Repeat</keyword>
<keyword evidence="2" id="KW-0547">Nucleotide-binding</keyword>
<feature type="domain" description="ABC transporter" evidence="4">
    <location>
        <begin position="1"/>
        <end position="222"/>
    </location>
</feature>
<dbReference type="RefSeq" id="WP_150793004.1">
    <property type="nucleotide sequence ID" value="NZ_CABVJG010000003.1"/>
</dbReference>
<feature type="domain" description="ABC transporter" evidence="4">
    <location>
        <begin position="296"/>
        <end position="507"/>
    </location>
</feature>
<dbReference type="InterPro" id="IPR003439">
    <property type="entry name" value="ABC_transporter-like_ATP-bd"/>
</dbReference>
<dbReference type="InterPro" id="IPR027417">
    <property type="entry name" value="P-loop_NTPase"/>
</dbReference>
<evidence type="ECO:0000313" key="5">
    <source>
        <dbReference type="EMBL" id="VVP88906.1"/>
    </source>
</evidence>
<protein>
    <submittedName>
        <fullName evidence="5">Putative ABC transporter ATP-binding protein YbiT</fullName>
    </submittedName>
</protein>
<dbReference type="SUPFAM" id="SSF52540">
    <property type="entry name" value="P-loop containing nucleoside triphosphate hydrolases"/>
    <property type="match status" value="2"/>
</dbReference>
<proteinExistence type="predicted"/>
<dbReference type="Pfam" id="PF00005">
    <property type="entry name" value="ABC_tran"/>
    <property type="match status" value="2"/>
</dbReference>
<dbReference type="GO" id="GO:0005524">
    <property type="term" value="F:ATP binding"/>
    <property type="evidence" value="ECO:0007669"/>
    <property type="project" value="UniProtKB-KW"/>
</dbReference>
<keyword evidence="3 5" id="KW-0067">ATP-binding</keyword>
<gene>
    <name evidence="5" type="primary">ybiT_2</name>
    <name evidence="5" type="ORF">PS925_01191</name>
</gene>
<dbReference type="CDD" id="cd03221">
    <property type="entry name" value="ABCF_EF-3"/>
    <property type="match status" value="1"/>
</dbReference>
<dbReference type="PROSITE" id="PS50893">
    <property type="entry name" value="ABC_TRANSPORTER_2"/>
    <property type="match status" value="2"/>
</dbReference>